<keyword evidence="8 10" id="KW-1133">Transmembrane helix</keyword>
<organism evidence="14 15">
    <name type="scientific">Selenomonas timonae</name>
    <dbReference type="NCBI Taxonomy" id="2754044"/>
    <lineage>
        <taxon>Bacteria</taxon>
        <taxon>Bacillati</taxon>
        <taxon>Bacillota</taxon>
        <taxon>Negativicutes</taxon>
        <taxon>Selenomonadales</taxon>
        <taxon>Selenomonadaceae</taxon>
        <taxon>Selenomonas</taxon>
    </lineage>
</organism>
<name>A0A7G7VLZ1_9FIRM</name>
<evidence type="ECO:0000256" key="1">
    <source>
        <dbReference type="ARBA" id="ARBA00004141"/>
    </source>
</evidence>
<dbReference type="EMBL" id="CP060204">
    <property type="protein sequence ID" value="QNH55134.1"/>
    <property type="molecule type" value="Genomic_DNA"/>
</dbReference>
<dbReference type="Pfam" id="PF00689">
    <property type="entry name" value="Cation_ATPase_C"/>
    <property type="match status" value="1"/>
</dbReference>
<dbReference type="Pfam" id="PF13246">
    <property type="entry name" value="Cation_ATPase"/>
    <property type="match status" value="1"/>
</dbReference>
<dbReference type="SUPFAM" id="SSF81653">
    <property type="entry name" value="Calcium ATPase, transduction domain A"/>
    <property type="match status" value="1"/>
</dbReference>
<dbReference type="GO" id="GO:0046872">
    <property type="term" value="F:metal ion binding"/>
    <property type="evidence" value="ECO:0007669"/>
    <property type="project" value="UniProtKB-KW"/>
</dbReference>
<evidence type="ECO:0000256" key="10">
    <source>
        <dbReference type="SAM" id="Phobius"/>
    </source>
</evidence>
<dbReference type="InterPro" id="IPR006068">
    <property type="entry name" value="ATPase_P-typ_cation-transptr_C"/>
</dbReference>
<dbReference type="RefSeq" id="WP_185981008.1">
    <property type="nucleotide sequence ID" value="NZ_CP060204.1"/>
</dbReference>
<feature type="transmembrane region" description="Helical" evidence="10">
    <location>
        <begin position="857"/>
        <end position="875"/>
    </location>
</feature>
<dbReference type="NCBIfam" id="TIGR01494">
    <property type="entry name" value="ATPase_P-type"/>
    <property type="match status" value="1"/>
</dbReference>
<dbReference type="SFLD" id="SFLDF00027">
    <property type="entry name" value="p-type_atpase"/>
    <property type="match status" value="1"/>
</dbReference>
<dbReference type="PANTHER" id="PTHR24093">
    <property type="entry name" value="CATION TRANSPORTING ATPASE"/>
    <property type="match status" value="1"/>
</dbReference>
<evidence type="ECO:0000256" key="4">
    <source>
        <dbReference type="ARBA" id="ARBA00022741"/>
    </source>
</evidence>
<dbReference type="InterPro" id="IPR059000">
    <property type="entry name" value="ATPase_P-type_domA"/>
</dbReference>
<dbReference type="Gene3D" id="2.70.150.10">
    <property type="entry name" value="Calcium-transporting ATPase, cytoplasmic transduction domain A"/>
    <property type="match status" value="1"/>
</dbReference>
<dbReference type="InterPro" id="IPR018303">
    <property type="entry name" value="ATPase_P-typ_P_site"/>
</dbReference>
<sequence length="896" mass="96775">MKFTGLTSAEAEASRRAHGANVIPEPQWMTFGQAFMETFRDPMIRILLVMVALMIAMYFAGHAEIYEPVGTIVTVIIVATVTARTNVASDTEYRALRARTAKDTAKVCRDDGLVVMPVDDIVVGDHVILQGGNKIPADGMLIAGELRVNNTALNGETEECPKLPADTDYRFPEEITGDSFVDTSTLFRGSVVFDGEGVMEVCRVGTGTMMGQMAAEMQAREPDSPLQVKLSKLADQISAFGYVSGLVIISLYMMFFALRAGGLEAYVMLGWSQILVDLIQAVSLAILIIVCAVPEGLPLMISLVLMQNTSRMLARGVLVRRAVGIETAGSLNILFSDKTGTITGGQLEVVEFFTAGGCVITDIEAHAVLHEKLKLAIGMNSAAMYDESGAVVGGNPTDQAVMRFLGAETYRALQANDGYRVGQRQTFNSTNKFSHAELPARGTVVYKGAPEALLARAKYALTADGAVVPFDAAQLNEKINAYAARAMRVLAFGYSTQPFRKNEINNDVVLIGLAAIRDDVRPEAREAITEVQAAGVQVVMVTGDRRETAVAIARDAGLLRADGDLVLTSSDLALMSDEEVQRVLPQLRVIARALPTDKSRIVRLSQQMNLVVGMTGDGVNDSPALRRADVGFAMGSGTEAARDAGDIVILDDNFRSIKDAILYGRTIYNNILKFCRFQLVINIAAVVVSAVAPFFGIIEPLRVTHLLFINLVMDSLGAIMLGNEPAHESYMHEKPRRRDAGLISPAMTVQIVCMGAWLVVLSFFFLTDAGIAAVFDGKAEHYTAYFLLFVIAALMNGFNVRSTGFGIFRDLSENVGFLKVWAGIVLIMAAIINAPYIPHAVGAWIGGMFSTTPIHAGGWALVTLLAATMIPVDLMRKAVWRGIMRVWEGDASGEKA</sequence>
<evidence type="ECO:0000313" key="14">
    <source>
        <dbReference type="EMBL" id="QNH55134.1"/>
    </source>
</evidence>
<keyword evidence="5" id="KW-0067">ATP-binding</keyword>
<evidence type="ECO:0000259" key="13">
    <source>
        <dbReference type="Pfam" id="PF00690"/>
    </source>
</evidence>
<dbReference type="KEGG" id="stim:H1B31_04175"/>
<dbReference type="SUPFAM" id="SSF81665">
    <property type="entry name" value="Calcium ATPase, transmembrane domain M"/>
    <property type="match status" value="1"/>
</dbReference>
<dbReference type="GO" id="GO:0005388">
    <property type="term" value="F:P-type calcium transporter activity"/>
    <property type="evidence" value="ECO:0007669"/>
    <property type="project" value="TreeGrafter"/>
</dbReference>
<feature type="domain" description="Cation-transporting P-type ATPase N-terminal" evidence="13">
    <location>
        <begin position="4"/>
        <end position="53"/>
    </location>
</feature>
<feature type="transmembrane region" description="Helical" evidence="10">
    <location>
        <begin position="239"/>
        <end position="258"/>
    </location>
</feature>
<dbReference type="Gene3D" id="3.40.50.1000">
    <property type="entry name" value="HAD superfamily/HAD-like"/>
    <property type="match status" value="1"/>
</dbReference>
<feature type="transmembrane region" description="Helical" evidence="10">
    <location>
        <begin position="785"/>
        <end position="808"/>
    </location>
</feature>
<feature type="transmembrane region" description="Helical" evidence="10">
    <location>
        <begin position="43"/>
        <end position="63"/>
    </location>
</feature>
<comment type="subcellular location">
    <subcellularLocation>
        <location evidence="1">Membrane</location>
        <topology evidence="1">Multi-pass membrane protein</topology>
    </subcellularLocation>
</comment>
<dbReference type="PRINTS" id="PR00119">
    <property type="entry name" value="CATATPASE"/>
</dbReference>
<feature type="transmembrane region" description="Helical" evidence="10">
    <location>
        <begin position="278"/>
        <end position="305"/>
    </location>
</feature>
<keyword evidence="6" id="KW-0460">Magnesium</keyword>
<feature type="transmembrane region" description="Helical" evidence="10">
    <location>
        <begin position="820"/>
        <end position="837"/>
    </location>
</feature>
<dbReference type="InterPro" id="IPR023299">
    <property type="entry name" value="ATPase_P-typ_cyto_dom_N"/>
</dbReference>
<dbReference type="SUPFAM" id="SSF56784">
    <property type="entry name" value="HAD-like"/>
    <property type="match status" value="1"/>
</dbReference>
<feature type="domain" description="P-type ATPase A" evidence="11">
    <location>
        <begin position="101"/>
        <end position="218"/>
    </location>
</feature>
<keyword evidence="9 10" id="KW-0472">Membrane</keyword>
<evidence type="ECO:0000256" key="2">
    <source>
        <dbReference type="ARBA" id="ARBA00022692"/>
    </source>
</evidence>
<dbReference type="Pfam" id="PF00122">
    <property type="entry name" value="E1-E2_ATPase"/>
    <property type="match status" value="1"/>
</dbReference>
<evidence type="ECO:0000256" key="7">
    <source>
        <dbReference type="ARBA" id="ARBA00022967"/>
    </source>
</evidence>
<dbReference type="GO" id="GO:0016887">
    <property type="term" value="F:ATP hydrolysis activity"/>
    <property type="evidence" value="ECO:0007669"/>
    <property type="project" value="InterPro"/>
</dbReference>
<dbReference type="SFLD" id="SFLDG00002">
    <property type="entry name" value="C1.7:_P-type_atpase_like"/>
    <property type="match status" value="1"/>
</dbReference>
<dbReference type="Gene3D" id="3.40.1110.10">
    <property type="entry name" value="Calcium-transporting ATPase, cytoplasmic domain N"/>
    <property type="match status" value="1"/>
</dbReference>
<evidence type="ECO:0000256" key="5">
    <source>
        <dbReference type="ARBA" id="ARBA00022840"/>
    </source>
</evidence>
<dbReference type="PROSITE" id="PS00154">
    <property type="entry name" value="ATPASE_E1_E2"/>
    <property type="match status" value="1"/>
</dbReference>
<evidence type="ECO:0000256" key="8">
    <source>
        <dbReference type="ARBA" id="ARBA00022989"/>
    </source>
</evidence>
<dbReference type="InterPro" id="IPR044492">
    <property type="entry name" value="P_typ_ATPase_HD_dom"/>
</dbReference>
<feature type="transmembrane region" description="Helical" evidence="10">
    <location>
        <begin position="704"/>
        <end position="721"/>
    </location>
</feature>
<evidence type="ECO:0000259" key="12">
    <source>
        <dbReference type="Pfam" id="PF00689"/>
    </source>
</evidence>
<dbReference type="SUPFAM" id="SSF81660">
    <property type="entry name" value="Metal cation-transporting ATPase, ATP-binding domain N"/>
    <property type="match status" value="1"/>
</dbReference>
<reference evidence="14 15" key="1">
    <citation type="submission" date="2020-07" db="EMBL/GenBank/DDBJ databases">
        <title>Complete genome and description of Selenomonas timonensis sp. nov., a new bacterium isolated from a gingivitis subject.</title>
        <authorList>
            <person name="Antezack A."/>
        </authorList>
    </citation>
    <scope>NUCLEOTIDE SEQUENCE [LARGE SCALE GENOMIC DNA]</scope>
    <source>
        <strain evidence="14 15">Marseille-Q3039</strain>
    </source>
</reference>
<dbReference type="Gene3D" id="1.20.1110.10">
    <property type="entry name" value="Calcium-transporting ATPase, transmembrane domain"/>
    <property type="match status" value="1"/>
</dbReference>
<dbReference type="InterPro" id="IPR004014">
    <property type="entry name" value="ATPase_P-typ_cation-transptr_N"/>
</dbReference>
<dbReference type="PANTHER" id="PTHR24093:SF477">
    <property type="entry name" value="CALCIUM-TRANSPORTING ATPASE"/>
    <property type="match status" value="1"/>
</dbReference>
<dbReference type="AlphaFoldDB" id="A0A7G7VLZ1"/>
<feature type="domain" description="Cation-transporting P-type ATPase C-terminal" evidence="12">
    <location>
        <begin position="700"/>
        <end position="878"/>
    </location>
</feature>
<feature type="transmembrane region" description="Helical" evidence="10">
    <location>
        <begin position="742"/>
        <end position="765"/>
    </location>
</feature>
<dbReference type="InterPro" id="IPR023214">
    <property type="entry name" value="HAD_sf"/>
</dbReference>
<evidence type="ECO:0000313" key="15">
    <source>
        <dbReference type="Proteomes" id="UP000515480"/>
    </source>
</evidence>
<dbReference type="Proteomes" id="UP000515480">
    <property type="component" value="Chromosome"/>
</dbReference>
<feature type="transmembrane region" description="Helical" evidence="10">
    <location>
        <begin position="69"/>
        <end position="87"/>
    </location>
</feature>
<keyword evidence="4" id="KW-0547">Nucleotide-binding</keyword>
<keyword evidence="15" id="KW-1185">Reference proteome</keyword>
<accession>A0A7G7VLZ1</accession>
<dbReference type="GO" id="GO:0005886">
    <property type="term" value="C:plasma membrane"/>
    <property type="evidence" value="ECO:0007669"/>
    <property type="project" value="TreeGrafter"/>
</dbReference>
<keyword evidence="2 10" id="KW-0812">Transmembrane</keyword>
<dbReference type="InterPro" id="IPR036412">
    <property type="entry name" value="HAD-like_sf"/>
</dbReference>
<protein>
    <submittedName>
        <fullName evidence="14">Cation-transporting P-type ATPase</fullName>
    </submittedName>
</protein>
<proteinExistence type="predicted"/>
<dbReference type="InterPro" id="IPR023298">
    <property type="entry name" value="ATPase_P-typ_TM_dom_sf"/>
</dbReference>
<dbReference type="Pfam" id="PF00690">
    <property type="entry name" value="Cation_ATPase_N"/>
    <property type="match status" value="1"/>
</dbReference>
<dbReference type="SFLD" id="SFLDS00003">
    <property type="entry name" value="Haloacid_Dehalogenase"/>
    <property type="match status" value="1"/>
</dbReference>
<keyword evidence="7" id="KW-1278">Translocase</keyword>
<dbReference type="PRINTS" id="PR00120">
    <property type="entry name" value="HATPASE"/>
</dbReference>
<keyword evidence="3" id="KW-0479">Metal-binding</keyword>
<evidence type="ECO:0000256" key="3">
    <source>
        <dbReference type="ARBA" id="ARBA00022723"/>
    </source>
</evidence>
<evidence type="ECO:0000256" key="6">
    <source>
        <dbReference type="ARBA" id="ARBA00022842"/>
    </source>
</evidence>
<feature type="transmembrane region" description="Helical" evidence="10">
    <location>
        <begin position="679"/>
        <end position="698"/>
    </location>
</feature>
<evidence type="ECO:0000259" key="11">
    <source>
        <dbReference type="Pfam" id="PF00122"/>
    </source>
</evidence>
<evidence type="ECO:0000256" key="9">
    <source>
        <dbReference type="ARBA" id="ARBA00023136"/>
    </source>
</evidence>
<dbReference type="InterPro" id="IPR001757">
    <property type="entry name" value="P_typ_ATPase"/>
</dbReference>
<gene>
    <name evidence="14" type="ORF">H1B31_04175</name>
</gene>
<dbReference type="InterPro" id="IPR008250">
    <property type="entry name" value="ATPase_P-typ_transduc_dom_A_sf"/>
</dbReference>
<dbReference type="GO" id="GO:0005524">
    <property type="term" value="F:ATP binding"/>
    <property type="evidence" value="ECO:0007669"/>
    <property type="project" value="UniProtKB-KW"/>
</dbReference>